<organism evidence="8 9">
    <name type="scientific">Niastella soli</name>
    <dbReference type="NCBI Taxonomy" id="2821487"/>
    <lineage>
        <taxon>Bacteria</taxon>
        <taxon>Pseudomonadati</taxon>
        <taxon>Bacteroidota</taxon>
        <taxon>Chitinophagia</taxon>
        <taxon>Chitinophagales</taxon>
        <taxon>Chitinophagaceae</taxon>
        <taxon>Niastella</taxon>
    </lineage>
</organism>
<keyword evidence="2" id="KW-0378">Hydrolase</keyword>
<dbReference type="Gene3D" id="2.160.20.10">
    <property type="entry name" value="Single-stranded right-handed beta-helix, Pectin lyase-like"/>
    <property type="match status" value="2"/>
</dbReference>
<reference evidence="8 9" key="1">
    <citation type="submission" date="2021-03" db="EMBL/GenBank/DDBJ databases">
        <title>Assistant Professor.</title>
        <authorList>
            <person name="Huq M.A."/>
        </authorList>
    </citation>
    <scope>NUCLEOTIDE SEQUENCE [LARGE SCALE GENOMIC DNA]</scope>
    <source>
        <strain evidence="8 9">MAH-29</strain>
    </source>
</reference>
<keyword evidence="1" id="KW-0479">Metal-binding</keyword>
<evidence type="ECO:0000313" key="8">
    <source>
        <dbReference type="EMBL" id="MBO9198790.1"/>
    </source>
</evidence>
<feature type="domain" description="Pectinesterase catalytic" evidence="6">
    <location>
        <begin position="1025"/>
        <end position="1337"/>
    </location>
</feature>
<comment type="caution">
    <text evidence="8">The sequence shown here is derived from an EMBL/GenBank/DDBJ whole genome shotgun (WGS) entry which is preliminary data.</text>
</comment>
<evidence type="ECO:0000259" key="7">
    <source>
        <dbReference type="Pfam" id="PF18962"/>
    </source>
</evidence>
<dbReference type="InterPro" id="IPR026444">
    <property type="entry name" value="Secre_tail"/>
</dbReference>
<gene>
    <name evidence="8" type="ORF">J7I42_00855</name>
</gene>
<dbReference type="PANTHER" id="PTHR42970">
    <property type="entry name" value="PECTATE LYASE C-RELATED"/>
    <property type="match status" value="1"/>
</dbReference>
<dbReference type="Pfam" id="PF01095">
    <property type="entry name" value="Pectinesterase"/>
    <property type="match status" value="1"/>
</dbReference>
<dbReference type="RefSeq" id="WP_209136877.1">
    <property type="nucleotide sequence ID" value="NZ_JAGHKO010000001.1"/>
</dbReference>
<accession>A0ABS3YMX0</accession>
<dbReference type="SUPFAM" id="SSF51126">
    <property type="entry name" value="Pectin lyase-like"/>
    <property type="match status" value="2"/>
</dbReference>
<protein>
    <submittedName>
        <fullName evidence="8">T9SS type A sorting domain-containing protein</fullName>
    </submittedName>
</protein>
<dbReference type="InterPro" id="IPR011050">
    <property type="entry name" value="Pectin_lyase_fold/virulence"/>
</dbReference>
<keyword evidence="9" id="KW-1185">Reference proteome</keyword>
<feature type="domain" description="Secretion system C-terminal sorting" evidence="7">
    <location>
        <begin position="2613"/>
        <end position="2685"/>
    </location>
</feature>
<name>A0ABS3YMX0_9BACT</name>
<dbReference type="EMBL" id="JAGHKO010000001">
    <property type="protein sequence ID" value="MBO9198790.1"/>
    <property type="molecule type" value="Genomic_DNA"/>
</dbReference>
<evidence type="ECO:0000259" key="6">
    <source>
        <dbReference type="Pfam" id="PF01095"/>
    </source>
</evidence>
<evidence type="ECO:0000256" key="4">
    <source>
        <dbReference type="ARBA" id="ARBA00023180"/>
    </source>
</evidence>
<evidence type="ECO:0000313" key="9">
    <source>
        <dbReference type="Proteomes" id="UP000677244"/>
    </source>
</evidence>
<dbReference type="InterPro" id="IPR013783">
    <property type="entry name" value="Ig-like_fold"/>
</dbReference>
<evidence type="ECO:0000256" key="2">
    <source>
        <dbReference type="ARBA" id="ARBA00022801"/>
    </source>
</evidence>
<evidence type="ECO:0000256" key="3">
    <source>
        <dbReference type="ARBA" id="ARBA00023085"/>
    </source>
</evidence>
<feature type="signal peptide" evidence="5">
    <location>
        <begin position="1"/>
        <end position="22"/>
    </location>
</feature>
<keyword evidence="3" id="KW-0063">Aspartyl esterase</keyword>
<dbReference type="Proteomes" id="UP000677244">
    <property type="component" value="Unassembled WGS sequence"/>
</dbReference>
<dbReference type="NCBIfam" id="TIGR04183">
    <property type="entry name" value="Por_Secre_tail"/>
    <property type="match status" value="1"/>
</dbReference>
<proteinExistence type="predicted"/>
<dbReference type="Pfam" id="PF18962">
    <property type="entry name" value="Por_Secre_tail"/>
    <property type="match status" value="1"/>
</dbReference>
<dbReference type="InterPro" id="IPR012334">
    <property type="entry name" value="Pectin_lyas_fold"/>
</dbReference>
<keyword evidence="4" id="KW-0325">Glycoprotein</keyword>
<dbReference type="InterPro" id="IPR000070">
    <property type="entry name" value="Pectinesterase_cat"/>
</dbReference>
<keyword evidence="5" id="KW-0732">Signal</keyword>
<evidence type="ECO:0000256" key="5">
    <source>
        <dbReference type="SAM" id="SignalP"/>
    </source>
</evidence>
<dbReference type="PANTHER" id="PTHR42970:SF1">
    <property type="entry name" value="PECTATE LYASE C-RELATED"/>
    <property type="match status" value="1"/>
</dbReference>
<dbReference type="InterPro" id="IPR052063">
    <property type="entry name" value="Polysaccharide_Lyase_1"/>
</dbReference>
<sequence>MRNFTHLVTVLLCSLLTIATQAQQPAFPGAEGAGMYTTGGRGSAGTPTTVFEVTNLNDDNNPGSLRYAVSTAAANRTVVFRVSGTIHLTSKLNIRDNTTIAGQTAPGDGICLADYPVVISGNNVIVRYMRFRMGDKNQKKVDANGDPVDGSGGDDAFGALGPNNLIIDHCSVSWSSDEALTIYRGDNLTIQWCFMSEPLNFSYHFETGDATYEYHGYNGIQGGKRATIHHNLYAHARNRNPRFAGISTYSPSTTGVENVDYYNNVLYNWGINTVYGGEGGNYNVMNNYYKWGPSTSSGVRYRICNPSFSATIPWGKWYVNGNYVDGSTQNTNNNWSGVETGTTAADTVQIKQTSAFDLGFPKNMESAIAAYNAVLLSGGCSLPRRDTLDDRIVDNVRNRTGRFIDVQGGYPHGTAYSLTVNAWPTLNSTTAPVDTDHDGMPDDWETSHGLNPNDAADRNVYDGSGYTMLENYLNGVSTNNTNPVIAVGGSLNPFTQMIGAPSATQTYSVAGYNLSANVTLTPPAGYQLSLDGTTWSGSANPITLIPVSGSLTSTNILVRLNATVDGNYDGNIIHVSTNASTVNLAVTGIASSSVSGLGVYPSMDGGFEKQTIGTVSTAAPSTTTASVTTVWTTSGNADIKNDGTARSGNNYFTYTSSSLSTKNNFAPSQTSPLYPANTKYIVQYYYRAPAPASGNQVSGMIAVSDNVAVSGNFAINHATAAWTATNNAWLKAYTTRSVNTAYTPVVFLAGFRFNGGGTAAIAKPFDIDDFVVYPADDQSNPAPDVAAPDVATAPLATGNANNNSIALSWTAPATGVDGGGYVVVRSTSATPPVPNANGIYIVGNSMGTGYQVVYLGPNTLFTDADPAISPTTKYYYYIFTADKAYNYSATAATINVQIDGGSLPPPAVSTTGTLSAFSQTTGTPSAAQTFTVSGANLTGNVTITAPANYQLSTDNGTTWSSSMVTLTAVSGAVATKTISVRLNAAATGSYAGNIVVSSTGATAINIAVSGNTVTGGAPPPAGVKAIVAKDGSGNYTSIQAAINAAPTAQTAPYKIYIRKGKYVETVTIPSNKPFIQLVGENMAETIISYDNYSGKANSAGGTYGTSTCATVIVNAPDVMFMNLSMENATGYGINANAVVPAPGDGPQAVAVYTTSDRVVFYNCRMNSGQDTYYGGNNAATRCYFKNCYVDGNTDFLFGSSTIIFDTCIVYPRTRLDNASGGYVTAVNTKDVSGYGYVFRDCKITQNRGFTTYTLGRPWQNDNSTADAAKSRNKTVFLNTTMGATIKPEGWSTWDAGTNTSYITYGEYNSKNYDGTPVNVSSRVAWSKQLTATDAAKYYNNDEVFTNANTPAMAAWNPFSTWAELGTVFTPELSVSNLIAKKGTGTTALTWNLTWPMPGITCELYRSNDKTNFSLINTQTSTEDYACNFNYAENIPPPGQTYYYIVRASKAGYTTITSDTASVTSVPTITISGTLGSFLQGLGTPSAIQTFVLSGANLMDNITITPPAGYQVSVDNTNWYSSGSPLIVTQSNGIIANTYVSVRLNGTTVGNYNGNIVNTSTNAASVSVAVNGAIQADPLGAGAVVLEQWPLTADNLDDATVRAAGVVGTTPDLNNLMLSNGTTVVAVPPYSALHGQAFAAAADGSWNNGGPGSTLSRKHYEQFTVVAAPTHSLRVDSLILSTSFYNTSSGTKVAVLYSKTNFRTDSTEIKVAAKNGVTLTPGTNGTFTNAFDVSNQTAGNTDVFAMLVNGSAGVTVKAGDTLFFRIYNCTGSTSVGRYVKVKNLIVKGLATKNPASGDFRTVKSGEWSDMTTWQKWDGANWVDGMAATDYPAYDNGVNVATIQNGHTISYTQAFTNGFGYIQKTVIAAGGQLIVAAGKSLKVAGIDGTTIVLQVDGTLTNLGSIGSNGKVLYQVNGKMVNSGSMSFNTGDSVAVGAAGIFQHDMNGSLPPRISFASGSTLLVTGIKTAQTNLFTTPTTVSNLVWNCAGQQNYFALRNTLAAVTGNFTVQSTGTTYVALSQGTATLRIGGNYVQTGGSIYFNESNSGIIDSLVVAGDFTVSGGTFNANMKNSDPLYIKLNGSNRTFSHLGTLGNTHILVNGYYNLGSNLTLPTAGFGLVVNGTLNTGTYIVSGPGATTIANSAIVSFGAATGIDGNFANSGTKQYSINANYIFNGTAVQTTGTTMPAGVHTLTVNNSTNVTLSAPLTAGIVNLTNGKLLLGDNTLTDTTITGNVPVNYFVTNGTGKLRQYLGATAGSILFPVGSSVTSYTPATLNNTGTADNFSVNVKDKLDYVISDTTKIVRKQWTITPDNTAGAANVAVSLGWVTADQGSAFNATTVKFLNYRNNAWADIAGAVTGSGTAAVPYVASASNFTQFGVFVIGNAVPVSTIVTTGALNAFAQIIGSPSATQTYTVSGNNLTGNITITPPPNYQVSIDGTIWYSNTSPLVLTPAGGKVANTIIQVRLNAAAAGTYSGNITNTSTGATTQNVAVTGITNALIANVNISKVILEPFSQTLGKPTDAQTFQLTVTNIGAPLTITPPEGYEISADSGKTWYTAASVPSITAGIGNALSKVVMVRLNATAAGTYDGNIVIQTNNTTPVNVAVTGNAYNPYTINPNPAENYVNVYHPKLYTVAAIRIYNMNGRVVGLFYSKPTANYTTINISNLPNGMYFIEVARLNEKVLLKFIKQ</sequence>
<dbReference type="Gene3D" id="2.60.40.10">
    <property type="entry name" value="Immunoglobulins"/>
    <property type="match status" value="2"/>
</dbReference>
<evidence type="ECO:0000256" key="1">
    <source>
        <dbReference type="ARBA" id="ARBA00022723"/>
    </source>
</evidence>
<feature type="chain" id="PRO_5045048983" evidence="5">
    <location>
        <begin position="23"/>
        <end position="2687"/>
    </location>
</feature>